<dbReference type="Proteomes" id="UP000321306">
    <property type="component" value="Unassembled WGS sequence"/>
</dbReference>
<reference evidence="1 2" key="1">
    <citation type="submission" date="2019-07" db="EMBL/GenBank/DDBJ databases">
        <title>Whole genome shotgun sequence of Deinococcus cellulosilyticus NBRC 106333.</title>
        <authorList>
            <person name="Hosoyama A."/>
            <person name="Uohara A."/>
            <person name="Ohji S."/>
            <person name="Ichikawa N."/>
        </authorList>
    </citation>
    <scope>NUCLEOTIDE SEQUENCE [LARGE SCALE GENOMIC DNA]</scope>
    <source>
        <strain evidence="1 2">NBRC 106333</strain>
    </source>
</reference>
<organism evidence="1 2">
    <name type="scientific">Deinococcus cellulosilyticus (strain DSM 18568 / NBRC 106333 / KACC 11606 / 5516J-15)</name>
    <dbReference type="NCBI Taxonomy" id="1223518"/>
    <lineage>
        <taxon>Bacteria</taxon>
        <taxon>Thermotogati</taxon>
        <taxon>Deinococcota</taxon>
        <taxon>Deinococci</taxon>
        <taxon>Deinococcales</taxon>
        <taxon>Deinococcaceae</taxon>
        <taxon>Deinococcus</taxon>
    </lineage>
</organism>
<comment type="caution">
    <text evidence="1">The sequence shown here is derived from an EMBL/GenBank/DDBJ whole genome shotgun (WGS) entry which is preliminary data.</text>
</comment>
<protein>
    <recommendedName>
        <fullName evidence="3">Shikimate kinase</fullName>
    </recommendedName>
</protein>
<evidence type="ECO:0000313" key="2">
    <source>
        <dbReference type="Proteomes" id="UP000321306"/>
    </source>
</evidence>
<evidence type="ECO:0000313" key="1">
    <source>
        <dbReference type="EMBL" id="GEM48910.1"/>
    </source>
</evidence>
<sequence length="188" mass="21337">MALVLIGPVATGKTTLAKLLAAATGKPHVSLDDTRWIHYPEQGYRPEKARAFIEKQDFLGLAHYWHTFDLHNIRRTLEANPEGVLDFGGGHTLFFEGEEATALKALLEPHAVILVLPTKDREQSRKILRSRIHAQGEHPEEIYRLNDLMLDSTLNVELSNFVLYTEGESPEQSVQRILEFLRQDTSQL</sequence>
<dbReference type="AlphaFoldDB" id="A0A511N7V3"/>
<dbReference type="RefSeq" id="WP_146888471.1">
    <property type="nucleotide sequence ID" value="NZ_BJXB01000025.1"/>
</dbReference>
<name>A0A511N7V3_DEIC1</name>
<gene>
    <name evidence="1" type="ORF">DC3_45450</name>
</gene>
<proteinExistence type="predicted"/>
<dbReference type="OrthoDB" id="484214at2"/>
<dbReference type="SUPFAM" id="SSF52540">
    <property type="entry name" value="P-loop containing nucleoside triphosphate hydrolases"/>
    <property type="match status" value="1"/>
</dbReference>
<dbReference type="EMBL" id="BJXB01000025">
    <property type="protein sequence ID" value="GEM48910.1"/>
    <property type="molecule type" value="Genomic_DNA"/>
</dbReference>
<evidence type="ECO:0008006" key="3">
    <source>
        <dbReference type="Google" id="ProtNLM"/>
    </source>
</evidence>
<accession>A0A511N7V3</accession>
<dbReference type="InterPro" id="IPR027417">
    <property type="entry name" value="P-loop_NTPase"/>
</dbReference>
<dbReference type="Gene3D" id="3.40.50.300">
    <property type="entry name" value="P-loop containing nucleotide triphosphate hydrolases"/>
    <property type="match status" value="1"/>
</dbReference>
<keyword evidence="2" id="KW-1185">Reference proteome</keyword>